<dbReference type="AlphaFoldDB" id="A0A329M640"/>
<dbReference type="PANTHER" id="PTHR30406">
    <property type="entry name" value="SULFATE TRANSPORT SYSTEM PERMEASE PROTEIN"/>
    <property type="match status" value="1"/>
</dbReference>
<name>A0A329M640_9BACL</name>
<dbReference type="InterPro" id="IPR005667">
    <property type="entry name" value="Sulph_transpt2"/>
</dbReference>
<evidence type="ECO:0000313" key="15">
    <source>
        <dbReference type="Proteomes" id="UP000250369"/>
    </source>
</evidence>
<keyword evidence="9 12" id="KW-0472">Membrane</keyword>
<dbReference type="GO" id="GO:0015419">
    <property type="term" value="F:ABC-type sulfate transporter activity"/>
    <property type="evidence" value="ECO:0007669"/>
    <property type="project" value="InterPro"/>
</dbReference>
<evidence type="ECO:0000259" key="13">
    <source>
        <dbReference type="PROSITE" id="PS50928"/>
    </source>
</evidence>
<dbReference type="Proteomes" id="UP000250369">
    <property type="component" value="Unassembled WGS sequence"/>
</dbReference>
<proteinExistence type="predicted"/>
<comment type="subunit">
    <text evidence="2">The complex is composed of two ATP-binding proteins (CysA), two transmembrane proteins (CysT and CysW) and a solute-binding protein (CysP).</text>
</comment>
<keyword evidence="7 12" id="KW-1133">Transmembrane helix</keyword>
<evidence type="ECO:0000256" key="1">
    <source>
        <dbReference type="ARBA" id="ARBA00004429"/>
    </source>
</evidence>
<evidence type="ECO:0000256" key="6">
    <source>
        <dbReference type="ARBA" id="ARBA00022692"/>
    </source>
</evidence>
<comment type="subcellular location">
    <subcellularLocation>
        <location evidence="1">Cell inner membrane</location>
        <topology evidence="1">Multi-pass membrane protein</topology>
    </subcellularLocation>
</comment>
<keyword evidence="4" id="KW-1003">Cell membrane</keyword>
<gene>
    <name evidence="14" type="primary">cysW</name>
    <name evidence="14" type="ORF">DQG23_30670</name>
</gene>
<keyword evidence="15" id="KW-1185">Reference proteome</keyword>
<evidence type="ECO:0000256" key="12">
    <source>
        <dbReference type="SAM" id="Phobius"/>
    </source>
</evidence>
<dbReference type="GO" id="GO:0005886">
    <property type="term" value="C:plasma membrane"/>
    <property type="evidence" value="ECO:0007669"/>
    <property type="project" value="UniProtKB-SubCell"/>
</dbReference>
<evidence type="ECO:0000256" key="7">
    <source>
        <dbReference type="ARBA" id="ARBA00022989"/>
    </source>
</evidence>
<keyword evidence="5" id="KW-0997">Cell inner membrane</keyword>
<evidence type="ECO:0000256" key="11">
    <source>
        <dbReference type="ARBA" id="ARBA00067681"/>
    </source>
</evidence>
<comment type="function">
    <text evidence="10">Part of the ABC transporter complex CysAWTP (TC 3.A.1.6.1) involved in sulfate/thiosulfate import. Probably responsible for the translocation of the substrate across the membrane.</text>
</comment>
<dbReference type="EMBL" id="QMFB01000024">
    <property type="protein sequence ID" value="RAV15361.1"/>
    <property type="molecule type" value="Genomic_DNA"/>
</dbReference>
<dbReference type="InterPro" id="IPR011866">
    <property type="entry name" value="CysW_permease"/>
</dbReference>
<feature type="transmembrane region" description="Helical" evidence="12">
    <location>
        <begin position="255"/>
        <end position="277"/>
    </location>
</feature>
<dbReference type="PROSITE" id="PS50928">
    <property type="entry name" value="ABC_TM1"/>
    <property type="match status" value="1"/>
</dbReference>
<evidence type="ECO:0000256" key="9">
    <source>
        <dbReference type="ARBA" id="ARBA00023136"/>
    </source>
</evidence>
<dbReference type="NCBIfam" id="TIGR02140">
    <property type="entry name" value="permease_CysW"/>
    <property type="match status" value="1"/>
</dbReference>
<keyword evidence="8" id="KW-0764">Sulfate transport</keyword>
<protein>
    <recommendedName>
        <fullName evidence="11">Sulfate transport system permease protein CysW</fullName>
    </recommendedName>
</protein>
<comment type="caution">
    <text evidence="14">The sequence shown here is derived from an EMBL/GenBank/DDBJ whole genome shotgun (WGS) entry which is preliminary data.</text>
</comment>
<feature type="transmembrane region" description="Helical" evidence="12">
    <location>
        <begin position="26"/>
        <end position="52"/>
    </location>
</feature>
<dbReference type="SUPFAM" id="SSF161098">
    <property type="entry name" value="MetI-like"/>
    <property type="match status" value="1"/>
</dbReference>
<dbReference type="RefSeq" id="WP_113034846.1">
    <property type="nucleotide sequence ID" value="NZ_QMFB01000024.1"/>
</dbReference>
<accession>A0A329M640</accession>
<keyword evidence="6 12" id="KW-0812">Transmembrane</keyword>
<evidence type="ECO:0000256" key="4">
    <source>
        <dbReference type="ARBA" id="ARBA00022475"/>
    </source>
</evidence>
<feature type="domain" description="ABC transmembrane type-1" evidence="13">
    <location>
        <begin position="75"/>
        <end position="278"/>
    </location>
</feature>
<dbReference type="PANTHER" id="PTHR30406:SF1">
    <property type="entry name" value="SULFATE TRANSPORT SYSTEM PERMEASE PROTEIN CYSW"/>
    <property type="match status" value="1"/>
</dbReference>
<evidence type="ECO:0000256" key="10">
    <source>
        <dbReference type="ARBA" id="ARBA00025323"/>
    </source>
</evidence>
<dbReference type="Gene3D" id="1.10.3720.10">
    <property type="entry name" value="MetI-like"/>
    <property type="match status" value="1"/>
</dbReference>
<keyword evidence="3" id="KW-0813">Transport</keyword>
<dbReference type="InterPro" id="IPR000515">
    <property type="entry name" value="MetI-like"/>
</dbReference>
<evidence type="ECO:0000256" key="3">
    <source>
        <dbReference type="ARBA" id="ARBA00022448"/>
    </source>
</evidence>
<dbReference type="CDD" id="cd06261">
    <property type="entry name" value="TM_PBP2"/>
    <property type="match status" value="1"/>
</dbReference>
<dbReference type="InterPro" id="IPR035906">
    <property type="entry name" value="MetI-like_sf"/>
</dbReference>
<evidence type="ECO:0000256" key="5">
    <source>
        <dbReference type="ARBA" id="ARBA00022519"/>
    </source>
</evidence>
<organism evidence="14 15">
    <name type="scientific">Paenibacillus contaminans</name>
    <dbReference type="NCBI Taxonomy" id="450362"/>
    <lineage>
        <taxon>Bacteria</taxon>
        <taxon>Bacillati</taxon>
        <taxon>Bacillota</taxon>
        <taxon>Bacilli</taxon>
        <taxon>Bacillales</taxon>
        <taxon>Paenibacillaceae</taxon>
        <taxon>Paenibacillus</taxon>
    </lineage>
</organism>
<dbReference type="OrthoDB" id="9774448at2"/>
<evidence type="ECO:0000313" key="14">
    <source>
        <dbReference type="EMBL" id="RAV15361.1"/>
    </source>
</evidence>
<dbReference type="FunFam" id="1.10.3720.10:FF:000015">
    <property type="entry name" value="Sulfate ABC transporter, permease CysW"/>
    <property type="match status" value="1"/>
</dbReference>
<evidence type="ECO:0000256" key="8">
    <source>
        <dbReference type="ARBA" id="ARBA00023032"/>
    </source>
</evidence>
<dbReference type="Pfam" id="PF00528">
    <property type="entry name" value="BPD_transp_1"/>
    <property type="match status" value="1"/>
</dbReference>
<feature type="transmembrane region" description="Helical" evidence="12">
    <location>
        <begin position="73"/>
        <end position="100"/>
    </location>
</feature>
<evidence type="ECO:0000256" key="2">
    <source>
        <dbReference type="ARBA" id="ARBA00011779"/>
    </source>
</evidence>
<feature type="transmembrane region" description="Helical" evidence="12">
    <location>
        <begin position="120"/>
        <end position="140"/>
    </location>
</feature>
<feature type="transmembrane region" description="Helical" evidence="12">
    <location>
        <begin position="152"/>
        <end position="171"/>
    </location>
</feature>
<dbReference type="NCBIfam" id="TIGR00969">
    <property type="entry name" value="3a0106s02"/>
    <property type="match status" value="1"/>
</dbReference>
<sequence length="301" mass="32552">MAGSVPTAAASLAPNPSAQHRTESGWVRWLLIGITLLFLGLMLILPLVSIFAEAFRKGIQVYFAALSEPDASAAIRLTLLTALLSVPLNALFGIAAAWAITKFRFRGKQFLITLIDLPVAVSPVISGLIFVLMFGAHGLFGPWLSEHDIKIIFALPGIVLATTFVTFPFVARELIPLMQAQGTEEEEAAVTLGAKGWRIFWKVTLPNIKWGLLYGVILSNARAMGEFGAVSVVSGHIRGSTNTIPLHIQILYNEYQFAASFAIASLLVLLAALTLAVKGLMEWNMKRQAAANEARLLKAVT</sequence>
<reference evidence="14 15" key="1">
    <citation type="journal article" date="2009" name="Int. J. Syst. Evol. Microbiol.">
        <title>Paenibacillus contaminans sp. nov., isolated from a contaminated laboratory plate.</title>
        <authorList>
            <person name="Chou J.H."/>
            <person name="Lee J.H."/>
            <person name="Lin M.C."/>
            <person name="Chang P.S."/>
            <person name="Arun A.B."/>
            <person name="Young C.C."/>
            <person name="Chen W.M."/>
        </authorList>
    </citation>
    <scope>NUCLEOTIDE SEQUENCE [LARGE SCALE GENOMIC DNA]</scope>
    <source>
        <strain evidence="14 15">CKOBP-6</strain>
    </source>
</reference>